<evidence type="ECO:0000313" key="2">
    <source>
        <dbReference type="Proteomes" id="UP000593568"/>
    </source>
</evidence>
<sequence>MSASRAGSGRSKPSVLTQSVSLRTRMKPRLPDLYCAAISTYNSTERDIELWGRVEIHDGSTQSGGGHCSEVEFFDCTSWLKLNTLDGNEADFGGESQLRRVWGGVRGKAIEAVITLDAKAVDILEHDSDFLAFASPALSPYPNT</sequence>
<comment type="caution">
    <text evidence="1">The sequence shown here is derived from an EMBL/GenBank/DDBJ whole genome shotgun (WGS) entry which is preliminary data.</text>
</comment>
<keyword evidence="2" id="KW-1185">Reference proteome</keyword>
<accession>A0A7J9E4I8</accession>
<name>A0A7J9E4I8_9ROSI</name>
<evidence type="ECO:0000313" key="1">
    <source>
        <dbReference type="EMBL" id="MBA0767758.1"/>
    </source>
</evidence>
<dbReference type="EMBL" id="JABEZW010000006">
    <property type="protein sequence ID" value="MBA0767758.1"/>
    <property type="molecule type" value="Genomic_DNA"/>
</dbReference>
<organism evidence="1 2">
    <name type="scientific">Gossypium trilobum</name>
    <dbReference type="NCBI Taxonomy" id="34281"/>
    <lineage>
        <taxon>Eukaryota</taxon>
        <taxon>Viridiplantae</taxon>
        <taxon>Streptophyta</taxon>
        <taxon>Embryophyta</taxon>
        <taxon>Tracheophyta</taxon>
        <taxon>Spermatophyta</taxon>
        <taxon>Magnoliopsida</taxon>
        <taxon>eudicotyledons</taxon>
        <taxon>Gunneridae</taxon>
        <taxon>Pentapetalae</taxon>
        <taxon>rosids</taxon>
        <taxon>malvids</taxon>
        <taxon>Malvales</taxon>
        <taxon>Malvaceae</taxon>
        <taxon>Malvoideae</taxon>
        <taxon>Gossypium</taxon>
    </lineage>
</organism>
<dbReference type="AlphaFoldDB" id="A0A7J9E4I8"/>
<gene>
    <name evidence="1" type="ORF">Gotri_016615</name>
</gene>
<reference evidence="1 2" key="1">
    <citation type="journal article" date="2019" name="Genome Biol. Evol.">
        <title>Insights into the evolution of the New World diploid cottons (Gossypium, subgenus Houzingenia) based on genome sequencing.</title>
        <authorList>
            <person name="Grover C.E."/>
            <person name="Arick M.A. 2nd"/>
            <person name="Thrash A."/>
            <person name="Conover J.L."/>
            <person name="Sanders W.S."/>
            <person name="Peterson D.G."/>
            <person name="Frelichowski J.E."/>
            <person name="Scheffler J.A."/>
            <person name="Scheffler B.E."/>
            <person name="Wendel J.F."/>
        </authorList>
    </citation>
    <scope>NUCLEOTIDE SEQUENCE [LARGE SCALE GENOMIC DNA]</scope>
    <source>
        <strain evidence="1">8</strain>
        <tissue evidence="1">Leaf</tissue>
    </source>
</reference>
<proteinExistence type="predicted"/>
<feature type="non-terminal residue" evidence="1">
    <location>
        <position position="144"/>
    </location>
</feature>
<dbReference type="Proteomes" id="UP000593568">
    <property type="component" value="Unassembled WGS sequence"/>
</dbReference>
<protein>
    <submittedName>
        <fullName evidence="1">Uncharacterized protein</fullName>
    </submittedName>
</protein>